<proteinExistence type="predicted"/>
<dbReference type="InterPro" id="IPR001962">
    <property type="entry name" value="Asn_synthase"/>
</dbReference>
<dbReference type="Proteomes" id="UP000244005">
    <property type="component" value="Unassembled WGS sequence"/>
</dbReference>
<accession>A0A2R6XIK7</accession>
<sequence length="720" mass="79096">MCGIGLIVTGVPIRGHLGPGEAEASGFSCQRSPKSAEPVGPNYEDLCNGLKRRGPDHIGGQVLHLSPPIQNLEKSESTEHPHPHPTTRNEPQTGTLIDCTSNAENPPPVATPEGDIAVDLGRCGLSESTGGARLQFVGATLQLRGDKPVQQPLLDSVGNVLVYNGEIFDGLKVRPCENDTEVIMQALRNCCNCACHSHSQHHQLIECACSDSSQLHQTVPGLLSQLRGPWALIFWQAVSRTLWFGRDAIGRRSLLIHKPSSEDPRLLLTSVAPERTKHEGQEAHDDAAHMSSYWDDVTCGIHSITFKSTLKDGSMKQNLTPASCLRDEQETGTVKPAEHLEGWARVHDWHDPLLKSLLAWERALVTPTEELTRYHLTGSDQESPAKRILEALCRAVKRRTESIRIPKKCKELLHSVNSRASSTLADVRNEQFSPLAVLFSGGVDSMILAAIADQFVDPDATIDLLNVSFEGDFAPDRVTAISGLSELEERFPLRRWRLIKIDAKLSDLSSQRGHLLSLICPSNTYMDINIGTALWLAASGVGYVHESPSQRCQGQESETKPVQSEARVLLVGSGADEQCGGYGRHRTKFKQGGWVMLDAEMRLDFNRIWKRNLGRDDRCLSDHGKEARFPFLDEDVVAALLNLPLWDVVNMEEPAGCGEKKVLRQVARLLGLKSASSLPKRAIQFGSRIARESNRKDFGSNRAANLANAGTVVLKEFASS</sequence>
<dbReference type="InterPro" id="IPR051857">
    <property type="entry name" value="Asn_synthetase_domain"/>
</dbReference>
<dbReference type="PROSITE" id="PS51278">
    <property type="entry name" value="GATASE_TYPE_2"/>
    <property type="match status" value="1"/>
</dbReference>
<organism evidence="6 7">
    <name type="scientific">Marchantia polymorpha</name>
    <name type="common">Common liverwort</name>
    <name type="synonym">Marchantia aquatica</name>
    <dbReference type="NCBI Taxonomy" id="3197"/>
    <lineage>
        <taxon>Eukaryota</taxon>
        <taxon>Viridiplantae</taxon>
        <taxon>Streptophyta</taxon>
        <taxon>Embryophyta</taxon>
        <taxon>Marchantiophyta</taxon>
        <taxon>Marchantiopsida</taxon>
        <taxon>Marchantiidae</taxon>
        <taxon>Marchantiales</taxon>
        <taxon>Marchantiaceae</taxon>
        <taxon>Marchantia</taxon>
    </lineage>
</organism>
<evidence type="ECO:0000256" key="1">
    <source>
        <dbReference type="ARBA" id="ARBA00022605"/>
    </source>
</evidence>
<evidence type="ECO:0000259" key="5">
    <source>
        <dbReference type="PROSITE" id="PS51278"/>
    </source>
</evidence>
<gene>
    <name evidence="6" type="ORF">MARPO_0013s0146</name>
</gene>
<keyword evidence="3" id="KW-0315">Glutamine amidotransferase</keyword>
<evidence type="ECO:0000313" key="6">
    <source>
        <dbReference type="EMBL" id="PTQ45945.1"/>
    </source>
</evidence>
<dbReference type="Pfam" id="PF00733">
    <property type="entry name" value="Asn_synthase"/>
    <property type="match status" value="1"/>
</dbReference>
<feature type="region of interest" description="Disordered" evidence="4">
    <location>
        <begin position="22"/>
        <end position="43"/>
    </location>
</feature>
<dbReference type="InterPro" id="IPR029055">
    <property type="entry name" value="Ntn_hydrolases_N"/>
</dbReference>
<dbReference type="Gramene" id="Mp8g06440.1">
    <property type="protein sequence ID" value="Mp8g06440.1.cds"/>
    <property type="gene ID" value="Mp8g06440"/>
</dbReference>
<feature type="compositionally biased region" description="Basic and acidic residues" evidence="4">
    <location>
        <begin position="73"/>
        <end position="82"/>
    </location>
</feature>
<feature type="region of interest" description="Disordered" evidence="4">
    <location>
        <begin position="72"/>
        <end position="107"/>
    </location>
</feature>
<evidence type="ECO:0000256" key="4">
    <source>
        <dbReference type="SAM" id="MobiDB-lite"/>
    </source>
</evidence>
<dbReference type="Gene3D" id="3.40.50.620">
    <property type="entry name" value="HUPs"/>
    <property type="match status" value="1"/>
</dbReference>
<name>A0A2R6XIK7_MARPO</name>
<dbReference type="InterPro" id="IPR014729">
    <property type="entry name" value="Rossmann-like_a/b/a_fold"/>
</dbReference>
<dbReference type="GO" id="GO:0006529">
    <property type="term" value="P:asparagine biosynthetic process"/>
    <property type="evidence" value="ECO:0007669"/>
    <property type="project" value="UniProtKB-KW"/>
</dbReference>
<evidence type="ECO:0000256" key="2">
    <source>
        <dbReference type="ARBA" id="ARBA00022888"/>
    </source>
</evidence>
<keyword evidence="2" id="KW-0061">Asparagine biosynthesis</keyword>
<dbReference type="CDD" id="cd01991">
    <property type="entry name" value="Asn_synthase_B_C"/>
    <property type="match status" value="1"/>
</dbReference>
<dbReference type="SUPFAM" id="SSF52402">
    <property type="entry name" value="Adenine nucleotide alpha hydrolases-like"/>
    <property type="match status" value="1"/>
</dbReference>
<dbReference type="PANTHER" id="PTHR45937">
    <property type="entry name" value="ASPARAGINE SYNTHETASE DOMAIN-CONTAINING PROTEIN 1"/>
    <property type="match status" value="1"/>
</dbReference>
<evidence type="ECO:0000313" key="7">
    <source>
        <dbReference type="Proteomes" id="UP000244005"/>
    </source>
</evidence>
<dbReference type="Pfam" id="PF13537">
    <property type="entry name" value="GATase_7"/>
    <property type="match status" value="1"/>
</dbReference>
<dbReference type="OMA" id="VASEWKE"/>
<protein>
    <recommendedName>
        <fullName evidence="5">Glutamine amidotransferase type-2 domain-containing protein</fullName>
    </recommendedName>
</protein>
<dbReference type="GO" id="GO:0004066">
    <property type="term" value="F:asparagine synthase (glutamine-hydrolyzing) activity"/>
    <property type="evidence" value="ECO:0007669"/>
    <property type="project" value="InterPro"/>
</dbReference>
<keyword evidence="1" id="KW-0028">Amino-acid biosynthesis</keyword>
<dbReference type="Gene3D" id="3.60.20.10">
    <property type="entry name" value="Glutamine Phosphoribosylpyrophosphate, subunit 1, domain 1"/>
    <property type="match status" value="1"/>
</dbReference>
<dbReference type="AlphaFoldDB" id="A0A2R6XIK7"/>
<dbReference type="OrthoDB" id="10252281at2759"/>
<dbReference type="PANTHER" id="PTHR45937:SF1">
    <property type="entry name" value="ASPARAGINE SYNTHETASE DOMAIN-CONTAINING PROTEIN 1"/>
    <property type="match status" value="1"/>
</dbReference>
<feature type="compositionally biased region" description="Polar residues" evidence="4">
    <location>
        <begin position="86"/>
        <end position="104"/>
    </location>
</feature>
<reference evidence="7" key="1">
    <citation type="journal article" date="2017" name="Cell">
        <title>Insights into land plant evolution garnered from the Marchantia polymorpha genome.</title>
        <authorList>
            <person name="Bowman J.L."/>
            <person name="Kohchi T."/>
            <person name="Yamato K.T."/>
            <person name="Jenkins J."/>
            <person name="Shu S."/>
            <person name="Ishizaki K."/>
            <person name="Yamaoka S."/>
            <person name="Nishihama R."/>
            <person name="Nakamura Y."/>
            <person name="Berger F."/>
            <person name="Adam C."/>
            <person name="Aki S.S."/>
            <person name="Althoff F."/>
            <person name="Araki T."/>
            <person name="Arteaga-Vazquez M.A."/>
            <person name="Balasubrmanian S."/>
            <person name="Barry K."/>
            <person name="Bauer D."/>
            <person name="Boehm C.R."/>
            <person name="Briginshaw L."/>
            <person name="Caballero-Perez J."/>
            <person name="Catarino B."/>
            <person name="Chen F."/>
            <person name="Chiyoda S."/>
            <person name="Chovatia M."/>
            <person name="Davies K.M."/>
            <person name="Delmans M."/>
            <person name="Demura T."/>
            <person name="Dierschke T."/>
            <person name="Dolan L."/>
            <person name="Dorantes-Acosta A.E."/>
            <person name="Eklund D.M."/>
            <person name="Florent S.N."/>
            <person name="Flores-Sandoval E."/>
            <person name="Fujiyama A."/>
            <person name="Fukuzawa H."/>
            <person name="Galik B."/>
            <person name="Grimanelli D."/>
            <person name="Grimwood J."/>
            <person name="Grossniklaus U."/>
            <person name="Hamada T."/>
            <person name="Haseloff J."/>
            <person name="Hetherington A.J."/>
            <person name="Higo A."/>
            <person name="Hirakawa Y."/>
            <person name="Hundley H.N."/>
            <person name="Ikeda Y."/>
            <person name="Inoue K."/>
            <person name="Inoue S.I."/>
            <person name="Ishida S."/>
            <person name="Jia Q."/>
            <person name="Kakita M."/>
            <person name="Kanazawa T."/>
            <person name="Kawai Y."/>
            <person name="Kawashima T."/>
            <person name="Kennedy M."/>
            <person name="Kinose K."/>
            <person name="Kinoshita T."/>
            <person name="Kohara Y."/>
            <person name="Koide E."/>
            <person name="Komatsu K."/>
            <person name="Kopischke S."/>
            <person name="Kubo M."/>
            <person name="Kyozuka J."/>
            <person name="Lagercrantz U."/>
            <person name="Lin S.S."/>
            <person name="Lindquist E."/>
            <person name="Lipzen A.M."/>
            <person name="Lu C.W."/>
            <person name="De Luna E."/>
            <person name="Martienssen R.A."/>
            <person name="Minamino N."/>
            <person name="Mizutani M."/>
            <person name="Mizutani M."/>
            <person name="Mochizuki N."/>
            <person name="Monte I."/>
            <person name="Mosher R."/>
            <person name="Nagasaki H."/>
            <person name="Nakagami H."/>
            <person name="Naramoto S."/>
            <person name="Nishitani K."/>
            <person name="Ohtani M."/>
            <person name="Okamoto T."/>
            <person name="Okumura M."/>
            <person name="Phillips J."/>
            <person name="Pollak B."/>
            <person name="Reinders A."/>
            <person name="Rovekamp M."/>
            <person name="Sano R."/>
            <person name="Sawa S."/>
            <person name="Schmid M.W."/>
            <person name="Shirakawa M."/>
            <person name="Solano R."/>
            <person name="Spunde A."/>
            <person name="Suetsugu N."/>
            <person name="Sugano S."/>
            <person name="Sugiyama A."/>
            <person name="Sun R."/>
            <person name="Suzuki Y."/>
            <person name="Takenaka M."/>
            <person name="Takezawa D."/>
            <person name="Tomogane H."/>
            <person name="Tsuzuki M."/>
            <person name="Ueda T."/>
            <person name="Umeda M."/>
            <person name="Ward J.M."/>
            <person name="Watanabe Y."/>
            <person name="Yazaki K."/>
            <person name="Yokoyama R."/>
            <person name="Yoshitake Y."/>
            <person name="Yotsui I."/>
            <person name="Zachgo S."/>
            <person name="Schmutz J."/>
        </authorList>
    </citation>
    <scope>NUCLEOTIDE SEQUENCE [LARGE SCALE GENOMIC DNA]</scope>
    <source>
        <strain evidence="7">Tak-1</strain>
    </source>
</reference>
<feature type="domain" description="Glutamine amidotransferase type-2" evidence="5">
    <location>
        <begin position="2"/>
        <end position="345"/>
    </location>
</feature>
<dbReference type="SUPFAM" id="SSF56235">
    <property type="entry name" value="N-terminal nucleophile aminohydrolases (Ntn hydrolases)"/>
    <property type="match status" value="1"/>
</dbReference>
<dbReference type="InterPro" id="IPR017932">
    <property type="entry name" value="GATase_2_dom"/>
</dbReference>
<dbReference type="EMBL" id="KZ772685">
    <property type="protein sequence ID" value="PTQ45945.1"/>
    <property type="molecule type" value="Genomic_DNA"/>
</dbReference>
<evidence type="ECO:0000256" key="3">
    <source>
        <dbReference type="ARBA" id="ARBA00022962"/>
    </source>
</evidence>
<keyword evidence="7" id="KW-1185">Reference proteome</keyword>